<evidence type="ECO:0000313" key="1">
    <source>
        <dbReference type="EMBL" id="AFZ11593.1"/>
    </source>
</evidence>
<organism evidence="1 2">
    <name type="scientific">Crinalium epipsammum PCC 9333</name>
    <dbReference type="NCBI Taxonomy" id="1173022"/>
    <lineage>
        <taxon>Bacteria</taxon>
        <taxon>Bacillati</taxon>
        <taxon>Cyanobacteriota</taxon>
        <taxon>Cyanophyceae</taxon>
        <taxon>Gomontiellales</taxon>
        <taxon>Gomontiellaceae</taxon>
        <taxon>Crinalium</taxon>
    </lineage>
</organism>
<reference evidence="1 2" key="1">
    <citation type="submission" date="2012-06" db="EMBL/GenBank/DDBJ databases">
        <title>Finished chromosome of genome of Crinalium epipsammum PCC 9333.</title>
        <authorList>
            <consortium name="US DOE Joint Genome Institute"/>
            <person name="Gugger M."/>
            <person name="Coursin T."/>
            <person name="Rippka R."/>
            <person name="Tandeau De Marsac N."/>
            <person name="Huntemann M."/>
            <person name="Wei C.-L."/>
            <person name="Han J."/>
            <person name="Detter J.C."/>
            <person name="Han C."/>
            <person name="Tapia R."/>
            <person name="Davenport K."/>
            <person name="Daligault H."/>
            <person name="Erkkila T."/>
            <person name="Gu W."/>
            <person name="Munk A.C.C."/>
            <person name="Teshima H."/>
            <person name="Xu Y."/>
            <person name="Chain P."/>
            <person name="Chen A."/>
            <person name="Krypides N."/>
            <person name="Mavromatis K."/>
            <person name="Markowitz V."/>
            <person name="Szeto E."/>
            <person name="Ivanova N."/>
            <person name="Mikhailova N."/>
            <person name="Ovchinnikova G."/>
            <person name="Pagani I."/>
            <person name="Pati A."/>
            <person name="Goodwin L."/>
            <person name="Peters L."/>
            <person name="Pitluck S."/>
            <person name="Woyke T."/>
            <person name="Kerfeld C."/>
        </authorList>
    </citation>
    <scope>NUCLEOTIDE SEQUENCE [LARGE SCALE GENOMIC DNA]</scope>
    <source>
        <strain evidence="1 2">PCC 9333</strain>
    </source>
</reference>
<dbReference type="Gene3D" id="1.25.40.10">
    <property type="entry name" value="Tetratricopeptide repeat domain"/>
    <property type="match status" value="1"/>
</dbReference>
<sequence>MAKLTVEIIDKNEVRLIRPDNYEKVREELAHIVDPEFYISTRYTQPEPKTRAFSQAIAKIKKMLIKYPDNLSVYYYLGLLYQAVEEIDIAIGLTTLPASLQNAINQGKIKFIQNSILKDTTHSAL</sequence>
<dbReference type="KEGG" id="cep:Cri9333_0651"/>
<keyword evidence="2" id="KW-1185">Reference proteome</keyword>
<protein>
    <submittedName>
        <fullName evidence="1">Uncharacterized protein</fullName>
    </submittedName>
</protein>
<evidence type="ECO:0000313" key="2">
    <source>
        <dbReference type="Proteomes" id="UP000010472"/>
    </source>
</evidence>
<dbReference type="EMBL" id="CP003620">
    <property type="protein sequence ID" value="AFZ11593.1"/>
    <property type="molecule type" value="Genomic_DNA"/>
</dbReference>
<dbReference type="Proteomes" id="UP000010472">
    <property type="component" value="Chromosome"/>
</dbReference>
<accession>K9VU26</accession>
<name>K9VU26_9CYAN</name>
<dbReference type="RefSeq" id="WP_015201727.1">
    <property type="nucleotide sequence ID" value="NC_019753.1"/>
</dbReference>
<dbReference type="HOGENOM" id="CLU_1988908_0_0_3"/>
<gene>
    <name evidence="1" type="ORF">Cri9333_0651</name>
</gene>
<proteinExistence type="predicted"/>
<dbReference type="InterPro" id="IPR011990">
    <property type="entry name" value="TPR-like_helical_dom_sf"/>
</dbReference>
<dbReference type="AlphaFoldDB" id="K9VU26"/>